<keyword evidence="5 8" id="KW-0812">Transmembrane</keyword>
<proteinExistence type="inferred from homology"/>
<feature type="transmembrane region" description="Helical" evidence="8">
    <location>
        <begin position="213"/>
        <end position="230"/>
    </location>
</feature>
<name>A0A7X5HUV4_9FIRM</name>
<dbReference type="AlphaFoldDB" id="A0A7X5HUV4"/>
<comment type="similarity">
    <text evidence="2 8">Belongs to the 4-toluene sulfonate uptake permease (TSUP) (TC 2.A.102) family.</text>
</comment>
<accession>A0A7X5HUV4</accession>
<protein>
    <recommendedName>
        <fullName evidence="8">Probable membrane transporter protein</fullName>
    </recommendedName>
</protein>
<dbReference type="Proteomes" id="UP000461585">
    <property type="component" value="Unassembled WGS sequence"/>
</dbReference>
<reference evidence="9 10" key="1">
    <citation type="submission" date="2020-01" db="EMBL/GenBank/DDBJ databases">
        <title>Anaeroalcalibacter tamaniensis gen. nov., sp. nov., moderately halophilic strictly anaerobic fermenter bacterium from mud volcano of Taman peninsula.</title>
        <authorList>
            <person name="Frolova A."/>
            <person name="Merkel A.Y."/>
            <person name="Slobodkin A.I."/>
        </authorList>
    </citation>
    <scope>NUCLEOTIDE SEQUENCE [LARGE SCALE GENOMIC DNA]</scope>
    <source>
        <strain evidence="9 10">F-3ap</strain>
    </source>
</reference>
<comment type="subcellular location">
    <subcellularLocation>
        <location evidence="1 8">Cell membrane</location>
        <topology evidence="1 8">Multi-pass membrane protein</topology>
    </subcellularLocation>
</comment>
<dbReference type="GO" id="GO:0005886">
    <property type="term" value="C:plasma membrane"/>
    <property type="evidence" value="ECO:0007669"/>
    <property type="project" value="UniProtKB-SubCell"/>
</dbReference>
<keyword evidence="4 8" id="KW-1003">Cell membrane</keyword>
<dbReference type="EMBL" id="JAAEEH010000008">
    <property type="protein sequence ID" value="NDL67015.1"/>
    <property type="molecule type" value="Genomic_DNA"/>
</dbReference>
<feature type="transmembrane region" description="Helical" evidence="8">
    <location>
        <begin position="39"/>
        <end position="56"/>
    </location>
</feature>
<evidence type="ECO:0000256" key="7">
    <source>
        <dbReference type="ARBA" id="ARBA00023136"/>
    </source>
</evidence>
<evidence type="ECO:0000256" key="2">
    <source>
        <dbReference type="ARBA" id="ARBA00009142"/>
    </source>
</evidence>
<evidence type="ECO:0000256" key="1">
    <source>
        <dbReference type="ARBA" id="ARBA00004651"/>
    </source>
</evidence>
<comment type="caution">
    <text evidence="9">The sequence shown here is derived from an EMBL/GenBank/DDBJ whole genome shotgun (WGS) entry which is preliminary data.</text>
</comment>
<evidence type="ECO:0000256" key="8">
    <source>
        <dbReference type="RuleBase" id="RU363041"/>
    </source>
</evidence>
<evidence type="ECO:0000256" key="6">
    <source>
        <dbReference type="ARBA" id="ARBA00022989"/>
    </source>
</evidence>
<feature type="transmembrane region" description="Helical" evidence="8">
    <location>
        <begin position="12"/>
        <end position="33"/>
    </location>
</feature>
<organism evidence="9 10">
    <name type="scientific">Anaerotalea alkaliphila</name>
    <dbReference type="NCBI Taxonomy" id="2662126"/>
    <lineage>
        <taxon>Bacteria</taxon>
        <taxon>Bacillati</taxon>
        <taxon>Bacillota</taxon>
        <taxon>Clostridia</taxon>
        <taxon>Eubacteriales</taxon>
        <taxon>Anaerotalea</taxon>
    </lineage>
</organism>
<evidence type="ECO:0000256" key="4">
    <source>
        <dbReference type="ARBA" id="ARBA00022475"/>
    </source>
</evidence>
<dbReference type="Pfam" id="PF01925">
    <property type="entry name" value="TauE"/>
    <property type="match status" value="1"/>
</dbReference>
<feature type="transmembrane region" description="Helical" evidence="8">
    <location>
        <begin position="184"/>
        <end position="201"/>
    </location>
</feature>
<feature type="transmembrane region" description="Helical" evidence="8">
    <location>
        <begin position="92"/>
        <end position="108"/>
    </location>
</feature>
<dbReference type="PANTHER" id="PTHR30269">
    <property type="entry name" value="TRANSMEMBRANE PROTEIN YFCA"/>
    <property type="match status" value="1"/>
</dbReference>
<feature type="transmembrane region" description="Helical" evidence="8">
    <location>
        <begin position="68"/>
        <end position="86"/>
    </location>
</feature>
<keyword evidence="3" id="KW-0813">Transport</keyword>
<keyword evidence="7 8" id="KW-0472">Membrane</keyword>
<dbReference type="PANTHER" id="PTHR30269:SF37">
    <property type="entry name" value="MEMBRANE TRANSPORTER PROTEIN"/>
    <property type="match status" value="1"/>
</dbReference>
<gene>
    <name evidence="9" type="ORF">GXN74_04540</name>
</gene>
<sequence length="231" mass="25408">MFYIIVFLTNIIQAITGFAGTMLAMPASMLLIGVDEAKAVLNVLGLLASVWIAFRNRRFVDKREFAKITIFMLGGMGAGVLLFRAAPLENLLFFYGLVIIAIALKNLFMKREIRVPRGTLTLVILLAGVIHGMFISGGALLVVYAAGRFKDKSAFRATLSSVWIVLNTLLFADHWNQGFFNREVLLMTALSILPLVGGIALGNRLHGSIRQSTFLTMTYILLLVSGLLLVR</sequence>
<evidence type="ECO:0000256" key="5">
    <source>
        <dbReference type="ARBA" id="ARBA00022692"/>
    </source>
</evidence>
<feature type="transmembrane region" description="Helical" evidence="8">
    <location>
        <begin position="120"/>
        <end position="147"/>
    </location>
</feature>
<evidence type="ECO:0000256" key="3">
    <source>
        <dbReference type="ARBA" id="ARBA00022448"/>
    </source>
</evidence>
<evidence type="ECO:0000313" key="10">
    <source>
        <dbReference type="Proteomes" id="UP000461585"/>
    </source>
</evidence>
<keyword evidence="6 8" id="KW-1133">Transmembrane helix</keyword>
<dbReference type="InterPro" id="IPR002781">
    <property type="entry name" value="TM_pro_TauE-like"/>
</dbReference>
<dbReference type="RefSeq" id="WP_162369739.1">
    <property type="nucleotide sequence ID" value="NZ_JAAEEH010000008.1"/>
</dbReference>
<keyword evidence="10" id="KW-1185">Reference proteome</keyword>
<dbReference type="InterPro" id="IPR052017">
    <property type="entry name" value="TSUP"/>
</dbReference>
<evidence type="ECO:0000313" key="9">
    <source>
        <dbReference type="EMBL" id="NDL67015.1"/>
    </source>
</evidence>
<feature type="transmembrane region" description="Helical" evidence="8">
    <location>
        <begin position="153"/>
        <end position="172"/>
    </location>
</feature>